<reference evidence="1 2" key="1">
    <citation type="submission" date="2019-03" db="EMBL/GenBank/DDBJ databases">
        <title>Genomic Encyclopedia of Type Strains, Phase IV (KMG-IV): sequencing the most valuable type-strain genomes for metagenomic binning, comparative biology and taxonomic classification.</title>
        <authorList>
            <person name="Goeker M."/>
        </authorList>
    </citation>
    <scope>NUCLEOTIDE SEQUENCE [LARGE SCALE GENOMIC DNA]</scope>
    <source>
        <strain evidence="1 2">DSM 22362</strain>
    </source>
</reference>
<organism evidence="1 2">
    <name type="scientific">Sphingobacterium alimentarium</name>
    <dbReference type="NCBI Taxonomy" id="797292"/>
    <lineage>
        <taxon>Bacteria</taxon>
        <taxon>Pseudomonadati</taxon>
        <taxon>Bacteroidota</taxon>
        <taxon>Sphingobacteriia</taxon>
        <taxon>Sphingobacteriales</taxon>
        <taxon>Sphingobacteriaceae</taxon>
        <taxon>Sphingobacterium</taxon>
    </lineage>
</organism>
<dbReference type="Proteomes" id="UP000295197">
    <property type="component" value="Unassembled WGS sequence"/>
</dbReference>
<name>A0A4R3VUQ7_9SPHI</name>
<sequence>MQTDLIKHKSYLFLKMKIVPSNERALKNYPLKKGL</sequence>
<dbReference type="EMBL" id="SMBZ01000035">
    <property type="protein sequence ID" value="TCV10268.1"/>
    <property type="molecule type" value="Genomic_DNA"/>
</dbReference>
<dbReference type="AlphaFoldDB" id="A0A4R3VUQ7"/>
<evidence type="ECO:0000313" key="2">
    <source>
        <dbReference type="Proteomes" id="UP000295197"/>
    </source>
</evidence>
<comment type="caution">
    <text evidence="1">The sequence shown here is derived from an EMBL/GenBank/DDBJ whole genome shotgun (WGS) entry which is preliminary data.</text>
</comment>
<keyword evidence="2" id="KW-1185">Reference proteome</keyword>
<evidence type="ECO:0000313" key="1">
    <source>
        <dbReference type="EMBL" id="TCV10268.1"/>
    </source>
</evidence>
<proteinExistence type="predicted"/>
<accession>A0A4R3VUQ7</accession>
<protein>
    <submittedName>
        <fullName evidence="1">Uncharacterized protein</fullName>
    </submittedName>
</protein>
<gene>
    <name evidence="1" type="ORF">EDC17_103536</name>
</gene>